<reference evidence="2 3" key="1">
    <citation type="submission" date="2016-10" db="EMBL/GenBank/DDBJ databases">
        <authorList>
            <person name="de Groot N.N."/>
        </authorList>
    </citation>
    <scope>NUCLEOTIDE SEQUENCE [LARGE SCALE GENOMIC DNA]</scope>
    <source>
        <strain evidence="2 3">YAD2003</strain>
    </source>
</reference>
<organism evidence="2 3">
    <name type="scientific">Ruminococcus flavefaciens</name>
    <dbReference type="NCBI Taxonomy" id="1265"/>
    <lineage>
        <taxon>Bacteria</taxon>
        <taxon>Bacillati</taxon>
        <taxon>Bacillota</taxon>
        <taxon>Clostridia</taxon>
        <taxon>Eubacteriales</taxon>
        <taxon>Oscillospiraceae</taxon>
        <taxon>Ruminococcus</taxon>
    </lineage>
</organism>
<protein>
    <submittedName>
        <fullName evidence="2">Stress responsive A/B Barrel Domain</fullName>
    </submittedName>
</protein>
<dbReference type="PROSITE" id="PS51502">
    <property type="entry name" value="S_R_A_B_BARREL"/>
    <property type="match status" value="1"/>
</dbReference>
<dbReference type="AlphaFoldDB" id="A0A1H6II43"/>
<evidence type="ECO:0000313" key="2">
    <source>
        <dbReference type="EMBL" id="SEH46887.1"/>
    </source>
</evidence>
<evidence type="ECO:0000313" key="3">
    <source>
        <dbReference type="Proteomes" id="UP000183190"/>
    </source>
</evidence>
<dbReference type="InterPro" id="IPR011008">
    <property type="entry name" value="Dimeric_a/b-barrel"/>
</dbReference>
<accession>A0A1H6II43</accession>
<name>A0A1H6II43_RUMFL</name>
<dbReference type="RefSeq" id="WP_074714634.1">
    <property type="nucleotide sequence ID" value="NZ_FNWV01000002.1"/>
</dbReference>
<feature type="domain" description="Stress-response A/B barrel" evidence="1">
    <location>
        <begin position="2"/>
        <end position="98"/>
    </location>
</feature>
<dbReference type="Pfam" id="PF07876">
    <property type="entry name" value="Dabb"/>
    <property type="match status" value="1"/>
</dbReference>
<proteinExistence type="predicted"/>
<dbReference type="Proteomes" id="UP000183190">
    <property type="component" value="Unassembled WGS sequence"/>
</dbReference>
<dbReference type="InterPro" id="IPR013097">
    <property type="entry name" value="Dabb"/>
</dbReference>
<dbReference type="SUPFAM" id="SSF54909">
    <property type="entry name" value="Dimeric alpha+beta barrel"/>
    <property type="match status" value="1"/>
</dbReference>
<dbReference type="EMBL" id="FNWV01000002">
    <property type="protein sequence ID" value="SEH46887.1"/>
    <property type="molecule type" value="Genomic_DNA"/>
</dbReference>
<dbReference type="Gene3D" id="3.30.70.100">
    <property type="match status" value="1"/>
</dbReference>
<evidence type="ECO:0000259" key="1">
    <source>
        <dbReference type="PROSITE" id="PS51502"/>
    </source>
</evidence>
<sequence length="100" mass="11445">MIKHIVMFKLKEADGRSEYENALEAQKRFDNVIANVKELKKGKVVINSKDAPESNYTISLLCDFDSIDDLNAYQVHPAHLEFGKFIGSVKTDRACIDYEY</sequence>
<dbReference type="PANTHER" id="PTHR37832">
    <property type="entry name" value="BLL2683 PROTEIN"/>
    <property type="match status" value="1"/>
</dbReference>
<dbReference type="PANTHER" id="PTHR37832:SF1">
    <property type="entry name" value="STRESS-RESPONSE A_B BARREL DOMAIN-CONTAINING PROTEIN"/>
    <property type="match status" value="1"/>
</dbReference>
<gene>
    <name evidence="2" type="ORF">SAMN02910265_00849</name>
</gene>
<dbReference type="OrthoDB" id="9808130at2"/>
<dbReference type="SMART" id="SM00886">
    <property type="entry name" value="Dabb"/>
    <property type="match status" value="1"/>
</dbReference>